<feature type="region of interest" description="Disordered" evidence="1">
    <location>
        <begin position="68"/>
        <end position="104"/>
    </location>
</feature>
<dbReference type="Proteomes" id="UP001054837">
    <property type="component" value="Unassembled WGS sequence"/>
</dbReference>
<dbReference type="AlphaFoldDB" id="A0AAV4QST3"/>
<evidence type="ECO:0000256" key="1">
    <source>
        <dbReference type="SAM" id="MobiDB-lite"/>
    </source>
</evidence>
<reference evidence="2 3" key="1">
    <citation type="submission" date="2021-06" db="EMBL/GenBank/DDBJ databases">
        <title>Caerostris darwini draft genome.</title>
        <authorList>
            <person name="Kono N."/>
            <person name="Arakawa K."/>
        </authorList>
    </citation>
    <scope>NUCLEOTIDE SEQUENCE [LARGE SCALE GENOMIC DNA]</scope>
</reference>
<dbReference type="EMBL" id="BPLQ01004987">
    <property type="protein sequence ID" value="GIY11956.1"/>
    <property type="molecule type" value="Genomic_DNA"/>
</dbReference>
<organism evidence="2 3">
    <name type="scientific">Caerostris darwini</name>
    <dbReference type="NCBI Taxonomy" id="1538125"/>
    <lineage>
        <taxon>Eukaryota</taxon>
        <taxon>Metazoa</taxon>
        <taxon>Ecdysozoa</taxon>
        <taxon>Arthropoda</taxon>
        <taxon>Chelicerata</taxon>
        <taxon>Arachnida</taxon>
        <taxon>Araneae</taxon>
        <taxon>Araneomorphae</taxon>
        <taxon>Entelegynae</taxon>
        <taxon>Araneoidea</taxon>
        <taxon>Araneidae</taxon>
        <taxon>Caerostris</taxon>
    </lineage>
</organism>
<name>A0AAV4QST3_9ARAC</name>
<evidence type="ECO:0000313" key="2">
    <source>
        <dbReference type="EMBL" id="GIY11956.1"/>
    </source>
</evidence>
<gene>
    <name evidence="2" type="ORF">CDAR_449151</name>
</gene>
<keyword evidence="3" id="KW-1185">Reference proteome</keyword>
<protein>
    <submittedName>
        <fullName evidence="2">Uncharacterized protein</fullName>
    </submittedName>
</protein>
<evidence type="ECO:0000313" key="3">
    <source>
        <dbReference type="Proteomes" id="UP001054837"/>
    </source>
</evidence>
<proteinExistence type="predicted"/>
<sequence length="104" mass="11530">MALIWISSASTGRLKQFSVKNHQNKIWQPNFDTAFLSRLHSHIRHTPRRANLSPLQLEAGKIEELDPDEVTPLSQGGALQGNENPSSEATLLPRNVLTATPSLH</sequence>
<comment type="caution">
    <text evidence="2">The sequence shown here is derived from an EMBL/GenBank/DDBJ whole genome shotgun (WGS) entry which is preliminary data.</text>
</comment>
<accession>A0AAV4QST3</accession>